<accession>A0ABN9QHY7</accession>
<dbReference type="Proteomes" id="UP001189429">
    <property type="component" value="Unassembled WGS sequence"/>
</dbReference>
<protein>
    <submittedName>
        <fullName evidence="3">Uncharacterized protein</fullName>
    </submittedName>
</protein>
<organism evidence="3 4">
    <name type="scientific">Prorocentrum cordatum</name>
    <dbReference type="NCBI Taxonomy" id="2364126"/>
    <lineage>
        <taxon>Eukaryota</taxon>
        <taxon>Sar</taxon>
        <taxon>Alveolata</taxon>
        <taxon>Dinophyceae</taxon>
        <taxon>Prorocentrales</taxon>
        <taxon>Prorocentraceae</taxon>
        <taxon>Prorocentrum</taxon>
    </lineage>
</organism>
<sequence>MMMMLMMMVAPPHHEVPIAALETAAAPDDDMAHDSVEDDAMAHDSVEDEDSSDDFEQKLNQLGVPKNDLQAKSVKISDWQDVLAMGKPQMMNYQVAVETMSNMYLASTGLVEKLQQDIKKAANKVKKDQLEKAKKVLADVRKNRDVLGDLKTEESPSLVGMQKACNNMYNAFAAVKQLKIIS</sequence>
<dbReference type="EMBL" id="CAUYUJ010003512">
    <property type="protein sequence ID" value="CAK0805626.1"/>
    <property type="molecule type" value="Genomic_DNA"/>
</dbReference>
<name>A0ABN9QHY7_9DINO</name>
<evidence type="ECO:0000256" key="1">
    <source>
        <dbReference type="SAM" id="Coils"/>
    </source>
</evidence>
<proteinExistence type="predicted"/>
<evidence type="ECO:0000256" key="2">
    <source>
        <dbReference type="SAM" id="MobiDB-lite"/>
    </source>
</evidence>
<feature type="region of interest" description="Disordered" evidence="2">
    <location>
        <begin position="26"/>
        <end position="54"/>
    </location>
</feature>
<gene>
    <name evidence="3" type="ORF">PCOR1329_LOCUS12091</name>
</gene>
<evidence type="ECO:0000313" key="4">
    <source>
        <dbReference type="Proteomes" id="UP001189429"/>
    </source>
</evidence>
<keyword evidence="4" id="KW-1185">Reference proteome</keyword>
<reference evidence="3" key="1">
    <citation type="submission" date="2023-10" db="EMBL/GenBank/DDBJ databases">
        <authorList>
            <person name="Chen Y."/>
            <person name="Shah S."/>
            <person name="Dougan E. K."/>
            <person name="Thang M."/>
            <person name="Chan C."/>
        </authorList>
    </citation>
    <scope>NUCLEOTIDE SEQUENCE [LARGE SCALE GENOMIC DNA]</scope>
</reference>
<comment type="caution">
    <text evidence="3">The sequence shown here is derived from an EMBL/GenBank/DDBJ whole genome shotgun (WGS) entry which is preliminary data.</text>
</comment>
<evidence type="ECO:0000313" key="3">
    <source>
        <dbReference type="EMBL" id="CAK0805626.1"/>
    </source>
</evidence>
<feature type="coiled-coil region" evidence="1">
    <location>
        <begin position="111"/>
        <end position="143"/>
    </location>
</feature>
<feature type="compositionally biased region" description="Basic and acidic residues" evidence="2">
    <location>
        <begin position="30"/>
        <end position="45"/>
    </location>
</feature>
<keyword evidence="1" id="KW-0175">Coiled coil</keyword>